<protein>
    <submittedName>
        <fullName evidence="2">NAD-dependent epimerase</fullName>
    </submittedName>
</protein>
<dbReference type="PANTHER" id="PTHR43245">
    <property type="entry name" value="BIFUNCTIONAL POLYMYXIN RESISTANCE PROTEIN ARNA"/>
    <property type="match status" value="1"/>
</dbReference>
<reference evidence="2 3" key="1">
    <citation type="submission" date="2017-06" db="EMBL/GenBank/DDBJ databases">
        <title>Complete genome of Francisella halioticida.</title>
        <authorList>
            <person name="Sjodin A."/>
        </authorList>
    </citation>
    <scope>NUCLEOTIDE SEQUENCE [LARGE SCALE GENOMIC DNA]</scope>
    <source>
        <strain evidence="2 3">DSM 23729</strain>
    </source>
</reference>
<dbReference type="InterPro" id="IPR036291">
    <property type="entry name" value="NAD(P)-bd_dom_sf"/>
</dbReference>
<dbReference type="RefSeq" id="WP_088773016.1">
    <property type="nucleotide sequence ID" value="NZ_AP023082.1"/>
</dbReference>
<organism evidence="2 3">
    <name type="scientific">Francisella halioticida</name>
    <dbReference type="NCBI Taxonomy" id="549298"/>
    <lineage>
        <taxon>Bacteria</taxon>
        <taxon>Pseudomonadati</taxon>
        <taxon>Pseudomonadota</taxon>
        <taxon>Gammaproteobacteria</taxon>
        <taxon>Thiotrichales</taxon>
        <taxon>Francisellaceae</taxon>
        <taxon>Francisella</taxon>
    </lineage>
</organism>
<dbReference type="Proteomes" id="UP000249910">
    <property type="component" value="Chromosome"/>
</dbReference>
<dbReference type="Pfam" id="PF01370">
    <property type="entry name" value="Epimerase"/>
    <property type="match status" value="1"/>
</dbReference>
<sequence length="263" mass="30506">MKKRVLVTGLNSYVGNSFVEFCKDNFIIDKVSLRDDRWQDLDFSRYDSILHVAGIAHTSKDPSLKDLYYKVNTDLTFDIAQKAKKEGVKQFVFMSSIIVYGDSAPIGQQKVITKNTKPNPDDFYGDSKLQAEIKLETLQSEEFKICIIRPPMIYGDGSKGNYSKLVKLAKYALIFPNIMNQRSVLHIDKLIHELKDILEKQKYGVFILQDNKYFCTSEFINEYRAKQLGKRTYLTKFFNPIIRIMAKKISFINKIFGNLVYEK</sequence>
<dbReference type="Gene3D" id="3.40.50.720">
    <property type="entry name" value="NAD(P)-binding Rossmann-like Domain"/>
    <property type="match status" value="1"/>
</dbReference>
<keyword evidence="3" id="KW-1185">Reference proteome</keyword>
<dbReference type="EMBL" id="CP022132">
    <property type="protein sequence ID" value="ASG68536.1"/>
    <property type="molecule type" value="Genomic_DNA"/>
</dbReference>
<dbReference type="InterPro" id="IPR050177">
    <property type="entry name" value="Lipid_A_modif_metabolic_enz"/>
</dbReference>
<dbReference type="SUPFAM" id="SSF51735">
    <property type="entry name" value="NAD(P)-binding Rossmann-fold domains"/>
    <property type="match status" value="1"/>
</dbReference>
<dbReference type="InterPro" id="IPR001509">
    <property type="entry name" value="Epimerase_deHydtase"/>
</dbReference>
<accession>A0ABM6M0Z9</accession>
<evidence type="ECO:0000313" key="3">
    <source>
        <dbReference type="Proteomes" id="UP000249910"/>
    </source>
</evidence>
<evidence type="ECO:0000313" key="2">
    <source>
        <dbReference type="EMBL" id="ASG68536.1"/>
    </source>
</evidence>
<evidence type="ECO:0000259" key="1">
    <source>
        <dbReference type="Pfam" id="PF01370"/>
    </source>
</evidence>
<name>A0ABM6M0Z9_9GAMM</name>
<dbReference type="PANTHER" id="PTHR43245:SF58">
    <property type="entry name" value="BLL5923 PROTEIN"/>
    <property type="match status" value="1"/>
</dbReference>
<feature type="domain" description="NAD-dependent epimerase/dehydratase" evidence="1">
    <location>
        <begin position="34"/>
        <end position="188"/>
    </location>
</feature>
<proteinExistence type="predicted"/>
<gene>
    <name evidence="2" type="ORF">CDV26_09165</name>
</gene>